<evidence type="ECO:0000313" key="1">
    <source>
        <dbReference type="EMBL" id="KAI5356205.1"/>
    </source>
</evidence>
<dbReference type="Proteomes" id="UP001054821">
    <property type="component" value="Chromosome 1"/>
</dbReference>
<name>A0AAD4ZXX6_PRUDU</name>
<accession>A0AAD4ZXX6</accession>
<sequence length="102" mass="11333">MSCSLYVELQPPQQSLLQRWEMQSQVREQAPPLHEPHACSADITSPTDFAIAATKPPSASLATTPLPETLSLPWLESSSAGSDALFRLLPHLPDLLRLFRWL</sequence>
<proteinExistence type="predicted"/>
<protein>
    <submittedName>
        <fullName evidence="1">Uncharacterized protein</fullName>
    </submittedName>
</protein>
<dbReference type="AlphaFoldDB" id="A0AAD4ZXX6"/>
<evidence type="ECO:0000313" key="2">
    <source>
        <dbReference type="Proteomes" id="UP001054821"/>
    </source>
</evidence>
<organism evidence="1 2">
    <name type="scientific">Prunus dulcis</name>
    <name type="common">Almond</name>
    <name type="synonym">Amygdalus dulcis</name>
    <dbReference type="NCBI Taxonomy" id="3755"/>
    <lineage>
        <taxon>Eukaryota</taxon>
        <taxon>Viridiplantae</taxon>
        <taxon>Streptophyta</taxon>
        <taxon>Embryophyta</taxon>
        <taxon>Tracheophyta</taxon>
        <taxon>Spermatophyta</taxon>
        <taxon>Magnoliopsida</taxon>
        <taxon>eudicotyledons</taxon>
        <taxon>Gunneridae</taxon>
        <taxon>Pentapetalae</taxon>
        <taxon>rosids</taxon>
        <taxon>fabids</taxon>
        <taxon>Rosales</taxon>
        <taxon>Rosaceae</taxon>
        <taxon>Amygdaloideae</taxon>
        <taxon>Amygdaleae</taxon>
        <taxon>Prunus</taxon>
    </lineage>
</organism>
<keyword evidence="2" id="KW-1185">Reference proteome</keyword>
<comment type="caution">
    <text evidence="1">The sequence shown here is derived from an EMBL/GenBank/DDBJ whole genome shotgun (WGS) entry which is preliminary data.</text>
</comment>
<gene>
    <name evidence="1" type="ORF">L3X38_009100</name>
</gene>
<dbReference type="EMBL" id="JAJFAZ020000001">
    <property type="protein sequence ID" value="KAI5356205.1"/>
    <property type="molecule type" value="Genomic_DNA"/>
</dbReference>
<reference evidence="1 2" key="1">
    <citation type="journal article" date="2022" name="G3 (Bethesda)">
        <title>Whole-genome sequence and methylome profiling of the almond [Prunus dulcis (Mill.) D.A. Webb] cultivar 'Nonpareil'.</title>
        <authorList>
            <person name="D'Amico-Willman K.M."/>
            <person name="Ouma W.Z."/>
            <person name="Meulia T."/>
            <person name="Sideli G.M."/>
            <person name="Gradziel T.M."/>
            <person name="Fresnedo-Ramirez J."/>
        </authorList>
    </citation>
    <scope>NUCLEOTIDE SEQUENCE [LARGE SCALE GENOMIC DNA]</scope>
    <source>
        <strain evidence="1">Clone GOH B32 T37-40</strain>
    </source>
</reference>